<reference evidence="3 4" key="1">
    <citation type="journal article" date="2019" name="Sci. Rep.">
        <title>Nanopore sequencing improves the draft genome of the human pathogenic amoeba Naegleria fowleri.</title>
        <authorList>
            <person name="Liechti N."/>
            <person name="Schurch N."/>
            <person name="Bruggmann R."/>
            <person name="Wittwer M."/>
        </authorList>
    </citation>
    <scope>NUCLEOTIDE SEQUENCE [LARGE SCALE GENOMIC DNA]</scope>
    <source>
        <strain evidence="3 4">ATCC 30894</strain>
    </source>
</reference>
<dbReference type="OMA" id="CFAIKGQ"/>
<dbReference type="Gene3D" id="2.40.30.10">
    <property type="entry name" value="Translation factors"/>
    <property type="match status" value="2"/>
</dbReference>
<feature type="domain" description="Tr-type G" evidence="2">
    <location>
        <begin position="36"/>
        <end position="244"/>
    </location>
</feature>
<dbReference type="SUPFAM" id="SSF52540">
    <property type="entry name" value="P-loop containing nucleoside triphosphate hydrolases"/>
    <property type="match status" value="1"/>
</dbReference>
<feature type="compositionally biased region" description="Basic and acidic residues" evidence="1">
    <location>
        <begin position="1"/>
        <end position="10"/>
    </location>
</feature>
<dbReference type="InterPro" id="IPR004161">
    <property type="entry name" value="EFTu-like_2"/>
</dbReference>
<dbReference type="Gene3D" id="3.40.50.300">
    <property type="entry name" value="P-loop containing nucleotide triphosphate hydrolases"/>
    <property type="match status" value="1"/>
</dbReference>
<dbReference type="Pfam" id="PF21131">
    <property type="entry name" value="eEFSec_4th"/>
    <property type="match status" value="1"/>
</dbReference>
<organism evidence="3 4">
    <name type="scientific">Naegleria fowleri</name>
    <name type="common">Brain eating amoeba</name>
    <dbReference type="NCBI Taxonomy" id="5763"/>
    <lineage>
        <taxon>Eukaryota</taxon>
        <taxon>Discoba</taxon>
        <taxon>Heterolobosea</taxon>
        <taxon>Tetramitia</taxon>
        <taxon>Eutetramitia</taxon>
        <taxon>Vahlkampfiidae</taxon>
        <taxon>Naegleria</taxon>
    </lineage>
</organism>
<gene>
    <name evidence="3" type="ORF">FDP41_007310</name>
</gene>
<sequence length="576" mass="64927">MLNDHQEEIAHANSNNNESEESVSLEGVKSRASQRILNVNVGILGHVDSGKVSGGICFDFCHVDLHGPNDQIDFGTSLFRQAAFDKNPQSQERGITLDLGFSAFYSDSQLPNYDKIQFTLVDCPGHASLIRTIIGGAQIIDFMVLVIDAIKGVQTQTAECIVIGEITCDNLIVALNKIDMIPVDQREERIDKIKKSLVKNVFSQTKFKNPPIIPVCADPREESDKKIKQECLDHLVKEFHKFVKVTEKNENEPFLFMVDHCFSIKGKGTILTGTVLQGCVTIGKNIHIPSLGEEKKVKSIQMFKTPVDKAIKGDRIGIAVTKLDSKKLERGFVCDKGYIEIIDTVLATASRIRFFKKEIKGGAKYHVSVGHETVMGNITLISRSKKEGLSSEVFDPTLEYTLVEDFEENTHVERDVFVKIEFEQPICCYANAHYIASKLDTDIHANTCRLSFNGRILQMWNRDQVPKAQLAKMLPVFKYKEKRGVVDRVENANTIIGKNILNSKSQSLQPFIGRTVAILVDDQPRFYGTIDSSFGQSGKFRVVFKDPLPKQPNLRNKPIQFRYKVNIYDETKTWYQ</sequence>
<dbReference type="GeneID" id="68114528"/>
<dbReference type="GO" id="GO:0003746">
    <property type="term" value="F:translation elongation factor activity"/>
    <property type="evidence" value="ECO:0007669"/>
    <property type="project" value="TreeGrafter"/>
</dbReference>
<dbReference type="InterPro" id="IPR000795">
    <property type="entry name" value="T_Tr_GTP-bd_dom"/>
</dbReference>
<proteinExistence type="predicted"/>
<dbReference type="FunFam" id="2.40.30.10:FF:000052">
    <property type="entry name" value="Selenocysteine-specific elongation factor EF-Sec"/>
    <property type="match status" value="1"/>
</dbReference>
<dbReference type="InterPro" id="IPR050055">
    <property type="entry name" value="EF-Tu_GTPase"/>
</dbReference>
<dbReference type="OrthoDB" id="2067at2759"/>
<evidence type="ECO:0000256" key="1">
    <source>
        <dbReference type="SAM" id="MobiDB-lite"/>
    </source>
</evidence>
<name>A0A6A5B5G4_NAEFO</name>
<dbReference type="InterPro" id="IPR027417">
    <property type="entry name" value="P-loop_NTPase"/>
</dbReference>
<dbReference type="Proteomes" id="UP000444721">
    <property type="component" value="Unassembled WGS sequence"/>
</dbReference>
<dbReference type="RefSeq" id="XP_044558636.1">
    <property type="nucleotide sequence ID" value="XM_044711042.1"/>
</dbReference>
<dbReference type="CDD" id="cd04094">
    <property type="entry name" value="eSelB_III"/>
    <property type="match status" value="1"/>
</dbReference>
<evidence type="ECO:0000313" key="3">
    <source>
        <dbReference type="EMBL" id="KAF0973923.1"/>
    </source>
</evidence>
<dbReference type="Pfam" id="PF21208">
    <property type="entry name" value="euk_SelB_III"/>
    <property type="match status" value="1"/>
</dbReference>
<dbReference type="GO" id="GO:0005525">
    <property type="term" value="F:GTP binding"/>
    <property type="evidence" value="ECO:0007669"/>
    <property type="project" value="InterPro"/>
</dbReference>
<dbReference type="CDD" id="cd03696">
    <property type="entry name" value="SelB_II"/>
    <property type="match status" value="1"/>
</dbReference>
<dbReference type="InterPro" id="IPR049393">
    <property type="entry name" value="eEFSec_III"/>
</dbReference>
<dbReference type="VEuPathDB" id="AmoebaDB:NF0100810"/>
<dbReference type="InterPro" id="IPR049394">
    <property type="entry name" value="eEFSec_C"/>
</dbReference>
<evidence type="ECO:0000259" key="2">
    <source>
        <dbReference type="PROSITE" id="PS51722"/>
    </source>
</evidence>
<dbReference type="InterPro" id="IPR009000">
    <property type="entry name" value="Transl_B-barrel_sf"/>
</dbReference>
<comment type="caution">
    <text evidence="3">The sequence shown here is derived from an EMBL/GenBank/DDBJ whole genome shotgun (WGS) entry which is preliminary data.</text>
</comment>
<dbReference type="GO" id="GO:0001514">
    <property type="term" value="P:selenocysteine incorporation"/>
    <property type="evidence" value="ECO:0007669"/>
    <property type="project" value="TreeGrafter"/>
</dbReference>
<dbReference type="Pfam" id="PF03144">
    <property type="entry name" value="GTP_EFTU_D2"/>
    <property type="match status" value="1"/>
</dbReference>
<evidence type="ECO:0000313" key="4">
    <source>
        <dbReference type="Proteomes" id="UP000444721"/>
    </source>
</evidence>
<dbReference type="PROSITE" id="PS51722">
    <property type="entry name" value="G_TR_2"/>
    <property type="match status" value="1"/>
</dbReference>
<dbReference type="VEuPathDB" id="AmoebaDB:FDP41_007310"/>
<protein>
    <recommendedName>
        <fullName evidence="2">Tr-type G domain-containing protein</fullName>
    </recommendedName>
</protein>
<accession>A0A6A5B5G4</accession>
<dbReference type="PANTHER" id="PTHR43721">
    <property type="entry name" value="ELONGATION FACTOR TU-RELATED"/>
    <property type="match status" value="1"/>
</dbReference>
<dbReference type="VEuPathDB" id="AmoebaDB:NfTy_010210"/>
<dbReference type="PANTHER" id="PTHR43721:SF11">
    <property type="entry name" value="SELENOCYSTEINE-SPECIFIC ELONGATION FACTOR"/>
    <property type="match status" value="1"/>
</dbReference>
<dbReference type="Pfam" id="PF00009">
    <property type="entry name" value="GTP_EFTU"/>
    <property type="match status" value="1"/>
</dbReference>
<dbReference type="SUPFAM" id="SSF50447">
    <property type="entry name" value="Translation proteins"/>
    <property type="match status" value="1"/>
</dbReference>
<dbReference type="AlphaFoldDB" id="A0A6A5B5G4"/>
<dbReference type="GO" id="GO:0003924">
    <property type="term" value="F:GTPase activity"/>
    <property type="evidence" value="ECO:0007669"/>
    <property type="project" value="InterPro"/>
</dbReference>
<dbReference type="EMBL" id="VFQX01000058">
    <property type="protein sequence ID" value="KAF0973923.1"/>
    <property type="molecule type" value="Genomic_DNA"/>
</dbReference>
<feature type="region of interest" description="Disordered" evidence="1">
    <location>
        <begin position="1"/>
        <end position="25"/>
    </location>
</feature>
<keyword evidence="4" id="KW-1185">Reference proteome</keyword>
<dbReference type="PRINTS" id="PR00315">
    <property type="entry name" value="ELONGATNFCT"/>
</dbReference>